<dbReference type="GO" id="GO:0034069">
    <property type="term" value="F:aminoglycoside N-acetyltransferase activity"/>
    <property type="evidence" value="ECO:0007669"/>
    <property type="project" value="TreeGrafter"/>
</dbReference>
<evidence type="ECO:0000313" key="2">
    <source>
        <dbReference type="EMBL" id="AWT59828.1"/>
    </source>
</evidence>
<dbReference type="InterPro" id="IPR051554">
    <property type="entry name" value="Acetyltransferase_Eis"/>
</dbReference>
<gene>
    <name evidence="2" type="ORF">DF168_01023</name>
</gene>
<reference evidence="2 3" key="1">
    <citation type="submission" date="2018-06" db="EMBL/GenBank/DDBJ databases">
        <title>Draft Genome Sequence of a Novel Marine Bacterium Related to the Verrucomicrobia.</title>
        <authorList>
            <person name="Vosseberg J."/>
            <person name="Martijn J."/>
            <person name="Ettema T.J.G."/>
        </authorList>
    </citation>
    <scope>NUCLEOTIDE SEQUENCE [LARGE SCALE GENOMIC DNA]</scope>
    <source>
        <strain evidence="2">TARA_B100001123</strain>
    </source>
</reference>
<dbReference type="AlphaFoldDB" id="A0A2Z4AFR7"/>
<proteinExistence type="predicted"/>
<dbReference type="Pfam" id="PF13527">
    <property type="entry name" value="Acetyltransf_9"/>
    <property type="match status" value="1"/>
</dbReference>
<evidence type="ECO:0000259" key="1">
    <source>
        <dbReference type="PROSITE" id="PS51186"/>
    </source>
</evidence>
<dbReference type="Gene3D" id="3.40.630.30">
    <property type="match status" value="1"/>
</dbReference>
<dbReference type="PANTHER" id="PTHR37817:SF1">
    <property type="entry name" value="N-ACETYLTRANSFERASE EIS"/>
    <property type="match status" value="1"/>
</dbReference>
<feature type="domain" description="N-acetyltransferase" evidence="1">
    <location>
        <begin position="8"/>
        <end position="160"/>
    </location>
</feature>
<dbReference type="CDD" id="cd04301">
    <property type="entry name" value="NAT_SF"/>
    <property type="match status" value="1"/>
</dbReference>
<dbReference type="Proteomes" id="UP000247465">
    <property type="component" value="Chromosome"/>
</dbReference>
<dbReference type="PANTHER" id="PTHR37817">
    <property type="entry name" value="N-ACETYLTRANSFERASE EIS"/>
    <property type="match status" value="1"/>
</dbReference>
<evidence type="ECO:0000313" key="3">
    <source>
        <dbReference type="Proteomes" id="UP000247465"/>
    </source>
</evidence>
<name>A0A2Z4AFR7_9BACT</name>
<organism evidence="2 3">
    <name type="scientific">Candidatus Moanibacter tarae</name>
    <dbReference type="NCBI Taxonomy" id="2200854"/>
    <lineage>
        <taxon>Bacteria</taxon>
        <taxon>Pseudomonadati</taxon>
        <taxon>Verrucomicrobiota</taxon>
        <taxon>Opitutia</taxon>
        <taxon>Puniceicoccales</taxon>
        <taxon>Puniceicoccales incertae sedis</taxon>
        <taxon>Candidatus Moanibacter</taxon>
    </lineage>
</organism>
<sequence>MKSSVNLDGPRCANVTDLARILDLANEVMRLGKGMNPTIANDYSFIYNRENVENIVIVKDGDRVVSSAAIWTNSVEAAGIRNIRTGGINCVATLPGYRGYGLATKVLQAAVKHMEQIGCHIGRLRTGISNWYHRLGWENAGFSCTYRLVHSNIVLFPELPGDLKLTFGSEFDDKTIASIVRLRQSDQLGGVRTLEIMRDLLASNNDSSLKGGSQYCLALRKGSPVAYCITKEDKITEWGGSVELVSGLVRACFYHKFGAREGQLTPGHQEKVSSSPELMLVAPKNGHPFADFLDSALLPVSRDYWGMLYIINPQSILDSCGLYDISVTESNGIFTLTRSNESVTVNRQEIAKLFFGPERISDFASEVLPLTFWEWPLEDV</sequence>
<dbReference type="GO" id="GO:0030649">
    <property type="term" value="P:aminoglycoside antibiotic catabolic process"/>
    <property type="evidence" value="ECO:0007669"/>
    <property type="project" value="TreeGrafter"/>
</dbReference>
<dbReference type="InterPro" id="IPR016181">
    <property type="entry name" value="Acyl_CoA_acyltransferase"/>
</dbReference>
<accession>A0A2Z4AFR7</accession>
<dbReference type="EMBL" id="CP029803">
    <property type="protein sequence ID" value="AWT59828.1"/>
    <property type="molecule type" value="Genomic_DNA"/>
</dbReference>
<dbReference type="PROSITE" id="PS51186">
    <property type="entry name" value="GNAT"/>
    <property type="match status" value="1"/>
</dbReference>
<dbReference type="SUPFAM" id="SSF55729">
    <property type="entry name" value="Acyl-CoA N-acyltransferases (Nat)"/>
    <property type="match status" value="1"/>
</dbReference>
<dbReference type="KEGG" id="mtar:DF168_01023"/>
<protein>
    <recommendedName>
        <fullName evidence="1">N-acetyltransferase domain-containing protein</fullName>
    </recommendedName>
</protein>
<dbReference type="InterPro" id="IPR000182">
    <property type="entry name" value="GNAT_dom"/>
</dbReference>